<dbReference type="OrthoDB" id="676979at2759"/>
<feature type="compositionally biased region" description="Low complexity" evidence="1">
    <location>
        <begin position="279"/>
        <end position="293"/>
    </location>
</feature>
<feature type="region of interest" description="Disordered" evidence="1">
    <location>
        <begin position="310"/>
        <end position="331"/>
    </location>
</feature>
<dbReference type="PANTHER" id="PTHR48064">
    <property type="entry name" value="OS01G0750400 PROTEIN"/>
    <property type="match status" value="1"/>
</dbReference>
<dbReference type="InterPro" id="IPR053038">
    <property type="entry name" value="RLP_Defense"/>
</dbReference>
<evidence type="ECO:0000256" key="1">
    <source>
        <dbReference type="SAM" id="MobiDB-lite"/>
    </source>
</evidence>
<dbReference type="EMBL" id="CAICTM010000254">
    <property type="protein sequence ID" value="CAB9506127.1"/>
    <property type="molecule type" value="Genomic_DNA"/>
</dbReference>
<keyword evidence="2" id="KW-0812">Transmembrane</keyword>
<protein>
    <submittedName>
        <fullName evidence="3">Leucine Rich Repeat</fullName>
    </submittedName>
</protein>
<dbReference type="Proteomes" id="UP001153069">
    <property type="component" value="Unassembled WGS sequence"/>
</dbReference>
<feature type="region of interest" description="Disordered" evidence="1">
    <location>
        <begin position="1"/>
        <end position="107"/>
    </location>
</feature>
<feature type="region of interest" description="Disordered" evidence="1">
    <location>
        <begin position="238"/>
        <end position="297"/>
    </location>
</feature>
<dbReference type="Pfam" id="PF00560">
    <property type="entry name" value="LRR_1"/>
    <property type="match status" value="2"/>
</dbReference>
<feature type="compositionally biased region" description="Polar residues" evidence="1">
    <location>
        <begin position="368"/>
        <end position="378"/>
    </location>
</feature>
<comment type="caution">
    <text evidence="3">The sequence shown here is derived from an EMBL/GenBank/DDBJ whole genome shotgun (WGS) entry which is preliminary data.</text>
</comment>
<accession>A0A9N8HAV4</accession>
<dbReference type="PANTHER" id="PTHR48064:SF8">
    <property type="entry name" value="RECEPTOR PROTEIN-TYROSINE KINASE CEPR2-LIKE"/>
    <property type="match status" value="1"/>
</dbReference>
<feature type="region of interest" description="Disordered" evidence="1">
    <location>
        <begin position="364"/>
        <end position="405"/>
    </location>
</feature>
<keyword evidence="2" id="KW-0472">Membrane</keyword>
<reference evidence="3" key="1">
    <citation type="submission" date="2020-06" db="EMBL/GenBank/DDBJ databases">
        <authorList>
            <consortium name="Plant Systems Biology data submission"/>
        </authorList>
    </citation>
    <scope>NUCLEOTIDE SEQUENCE</scope>
    <source>
        <strain evidence="3">D6</strain>
    </source>
</reference>
<sequence>MDSPKNQKKSDDDETKRSADAVNESVDNGKQGEMEEYEDENAILDAIEKHYATHGRPVQASASSHERKPGYDAQHAKPSQDTPGGTCSASTDPNKDAKARAQPNANDNALRAQAAAVAVANGVDDSEVAMVPRDTPIMDGPYMYKPDNGAQEGFAPVPVPLRTGTPSSVLRPRTTSLTAKERLSITMEPVHLDATISVGTAADASIPGAYAMAPSMELGTSDDDISVADILNELQSTNATASGGLAGPEEATNATADGNEGPTPPDAPTTIAEPPSIHTRTGSTGRLSSTSSTADSIDEDDVVAIMVEEGTQPNLQQAQPVSRKQAKARTQSTRKFSRAVTSLVLVALVIAIGVILLAALLSNRDDGSTNQGSSNVTMATEEGEPHDVPFDSRNPSSMTPSSAPSSFLESHVLDALLEDAPSLDQNQQEASSSQLLLLTNLKNSSSPQAMAFDWTLQDPSAIEYPSWRTRQRFALASLYFATNGHSWKFNTDWLSYDLHECDWWSEPDFAFSVPNFPALTYSSGSPCDDDDDDRVYKHIWLWDNNLQGTLPEQVYWLSDLRSISVFRNPLLTGTLSTSIGTLRQLEGITAAAAGFTGTLPTEIGLLSDKLTYFSVFGNDMNGPVPSELGQLSELEIIILDQNRFTGTLPSVSNWDKMTLLYAQNNFLSGSLPTEIGMMQSLQRVHLKQNQLSGTIPSEIGQLESLLDLAMNSNALTGTLSSHPWPRSLQVLELAGNMISGEIPSEIGAIVNLTHLLLQDNLLTGIPNEILDLVDAAAQEESPANVSYFKAFNVTGNPALEGGDGNDATSSSVCWTRSSFFESPDCRKQHPPASCRCDCSC</sequence>
<feature type="compositionally biased region" description="Polar residues" evidence="1">
    <location>
        <begin position="77"/>
        <end position="92"/>
    </location>
</feature>
<dbReference type="SUPFAM" id="SSF52058">
    <property type="entry name" value="L domain-like"/>
    <property type="match status" value="1"/>
</dbReference>
<proteinExistence type="predicted"/>
<keyword evidence="2" id="KW-1133">Transmembrane helix</keyword>
<evidence type="ECO:0000313" key="4">
    <source>
        <dbReference type="Proteomes" id="UP001153069"/>
    </source>
</evidence>
<gene>
    <name evidence="3" type="ORF">SEMRO_255_G100350.1</name>
</gene>
<dbReference type="Gene3D" id="3.80.10.10">
    <property type="entry name" value="Ribonuclease Inhibitor"/>
    <property type="match status" value="1"/>
</dbReference>
<keyword evidence="4" id="KW-1185">Reference proteome</keyword>
<dbReference type="InterPro" id="IPR032675">
    <property type="entry name" value="LRR_dom_sf"/>
</dbReference>
<evidence type="ECO:0000256" key="2">
    <source>
        <dbReference type="SAM" id="Phobius"/>
    </source>
</evidence>
<organism evidence="3 4">
    <name type="scientific">Seminavis robusta</name>
    <dbReference type="NCBI Taxonomy" id="568900"/>
    <lineage>
        <taxon>Eukaryota</taxon>
        <taxon>Sar</taxon>
        <taxon>Stramenopiles</taxon>
        <taxon>Ochrophyta</taxon>
        <taxon>Bacillariophyta</taxon>
        <taxon>Bacillariophyceae</taxon>
        <taxon>Bacillariophycidae</taxon>
        <taxon>Naviculales</taxon>
        <taxon>Naviculaceae</taxon>
        <taxon>Seminavis</taxon>
    </lineage>
</organism>
<dbReference type="AlphaFoldDB" id="A0A9N8HAV4"/>
<dbReference type="InterPro" id="IPR001611">
    <property type="entry name" value="Leu-rich_rpt"/>
</dbReference>
<feature type="compositionally biased region" description="Basic and acidic residues" evidence="1">
    <location>
        <begin position="8"/>
        <end position="19"/>
    </location>
</feature>
<feature type="transmembrane region" description="Helical" evidence="2">
    <location>
        <begin position="339"/>
        <end position="361"/>
    </location>
</feature>
<name>A0A9N8HAV4_9STRA</name>
<feature type="compositionally biased region" description="Low complexity" evidence="1">
    <location>
        <begin position="395"/>
        <end position="405"/>
    </location>
</feature>
<feature type="compositionally biased region" description="Polar residues" evidence="1">
    <location>
        <begin position="311"/>
        <end position="331"/>
    </location>
</feature>
<evidence type="ECO:0000313" key="3">
    <source>
        <dbReference type="EMBL" id="CAB9506127.1"/>
    </source>
</evidence>